<dbReference type="PROSITE" id="PS50158">
    <property type="entry name" value="ZF_CCHC"/>
    <property type="match status" value="1"/>
</dbReference>
<dbReference type="CDD" id="cd09274">
    <property type="entry name" value="RNase_HI_RT_Ty3"/>
    <property type="match status" value="1"/>
</dbReference>
<dbReference type="SUPFAM" id="SSF56672">
    <property type="entry name" value="DNA/RNA polymerases"/>
    <property type="match status" value="1"/>
</dbReference>
<dbReference type="InterPro" id="IPR001878">
    <property type="entry name" value="Znf_CCHC"/>
</dbReference>
<evidence type="ECO:0000256" key="9">
    <source>
        <dbReference type="ARBA" id="ARBA00022801"/>
    </source>
</evidence>
<dbReference type="InterPro" id="IPR043502">
    <property type="entry name" value="DNA/RNA_pol_sf"/>
</dbReference>
<keyword evidence="8" id="KW-0255">Endonuclease</keyword>
<keyword evidence="14" id="KW-0238">DNA-binding</keyword>
<keyword evidence="11" id="KW-0229">DNA integration</keyword>
<evidence type="ECO:0000256" key="14">
    <source>
        <dbReference type="ARBA" id="ARBA00023125"/>
    </source>
</evidence>
<organism evidence="19 20">
    <name type="scientific">Tanacetum coccineum</name>
    <dbReference type="NCBI Taxonomy" id="301880"/>
    <lineage>
        <taxon>Eukaryota</taxon>
        <taxon>Viridiplantae</taxon>
        <taxon>Streptophyta</taxon>
        <taxon>Embryophyta</taxon>
        <taxon>Tracheophyta</taxon>
        <taxon>Spermatophyta</taxon>
        <taxon>Magnoliopsida</taxon>
        <taxon>eudicotyledons</taxon>
        <taxon>Gunneridae</taxon>
        <taxon>Pentapetalae</taxon>
        <taxon>asterids</taxon>
        <taxon>campanulids</taxon>
        <taxon>Asterales</taxon>
        <taxon>Asteraceae</taxon>
        <taxon>Asteroideae</taxon>
        <taxon>Anthemideae</taxon>
        <taxon>Anthemidinae</taxon>
        <taxon>Tanacetum</taxon>
    </lineage>
</organism>
<evidence type="ECO:0000256" key="8">
    <source>
        <dbReference type="ARBA" id="ARBA00022759"/>
    </source>
</evidence>
<dbReference type="Pfam" id="PF17921">
    <property type="entry name" value="Integrase_H2C2"/>
    <property type="match status" value="1"/>
</dbReference>
<evidence type="ECO:0000256" key="11">
    <source>
        <dbReference type="ARBA" id="ARBA00022908"/>
    </source>
</evidence>
<dbReference type="Gene3D" id="3.30.70.270">
    <property type="match status" value="1"/>
</dbReference>
<gene>
    <name evidence="19" type="ORF">Tco_0773488</name>
</gene>
<keyword evidence="3" id="KW-0808">Transferase</keyword>
<dbReference type="EC" id="2.7.7.49" evidence="1"/>
<evidence type="ECO:0000256" key="1">
    <source>
        <dbReference type="ARBA" id="ARBA00012493"/>
    </source>
</evidence>
<evidence type="ECO:0000256" key="13">
    <source>
        <dbReference type="ARBA" id="ARBA00022932"/>
    </source>
</evidence>
<keyword evidence="6" id="KW-0479">Metal-binding</keyword>
<dbReference type="InterPro" id="IPR012337">
    <property type="entry name" value="RNaseH-like_sf"/>
</dbReference>
<dbReference type="Pfam" id="PF08284">
    <property type="entry name" value="RVP_2"/>
    <property type="match status" value="1"/>
</dbReference>
<dbReference type="InterPro" id="IPR050951">
    <property type="entry name" value="Retrovirus_Pol_polyprotein"/>
</dbReference>
<dbReference type="Gene3D" id="1.10.340.70">
    <property type="match status" value="1"/>
</dbReference>
<keyword evidence="16" id="KW-0862">Zinc</keyword>
<keyword evidence="20" id="KW-1185">Reference proteome</keyword>
<evidence type="ECO:0000256" key="2">
    <source>
        <dbReference type="ARBA" id="ARBA00022670"/>
    </source>
</evidence>
<sequence>MALSQDEFCQVHRDRDDTQRRLRRRMTITRFGMTPEAIEELVNLRIEEALTAYEEARNGNGGNGNGRNGNPNENGRGDRPIARECTYQDFMKCQSLKFKGTKGVVGLIRWFEKMETVFHISNCPEKYQVKTNVILAAYTQSISRLVGTMMCTKMVPEEEDRVEKFIGGLPDNIQENVIATEPIKLQDAIRIANNLMYQKLKGYAVKNGKETKRRLEVNQKSETIIVWTATPFMGRMLEVIKFQYFYSEEGSNLCTGVFTCFECGRQRHYRSDCPKLKDQNRGNKAGNKNGVGEARGKEYVLGGGEANPDSNVIKGTFFLNNHYAFMIFDSGADKSFVSTTFSALLDVTLDTLDVSYAVKLADRRISKTNTILRGCTLGLLGHPFNIDLIPVELGSFDVIIGMDWLANHHAVIVCDEKIVRIPYGDEVLIVQDDRDGKGEKSKLSIISCTKTQKYIKKGCQIFLAQVTKKEIENESEEKRLEDVPTVRDFPEVFLEDLPGLPPTRQVKFQIDLVPGAALVARAPYRLAPSELQELSTQLQELSDKGFIRPSSSPWGAPVLFFKKKDGSFRMCIDYHELNKLTVKNRYPLLRIDDLFDQLQGSRVYSKIDLRSGSEDFVVYYNASLKGLDAVLMQKEKLIAYASRQLKIHEKNYTTHDLERRTVVFALKMWIHYLYGTKCVMFTDHKSLQHILDQKELNMRQRRLLELLSDYDCEVRYHPGKANVVADALSRKERIKPLRVRALVLTIGLNLPVQILNAQVEARKEENFRTEDLCGMIKKLESCVNGTLCLNGRSWIPCFGDLRELIMHESNKSKYSIHPGSDKMYQDLKKLYWWPNMKAEIATYVSKCLTCAKVKAEYQKPSGLLVQPVIPVWKWENITMDFVTKLPKMTSGQDTIWVIVDRLTKSAHFLPMKETDSMEKLTRQYLKEVVSRHGVPTDGQSEKTIQTLEDIVRACVIDFGKGWDRHLPLVRDAQLTGLEIVHETTKKIIQIKKRIQAARDRQNSYADRRRKALEFEVGDKVMLKMSPWKRVIRFGKRGKLNPRYIGPFKILAKVGMLAFRLELPEQLSRVHSTFHVSNLKKCFVDEPLAIPLDEIQIDDKLNFIEEPVEIMYREVKWLKQSRIPIVKVR</sequence>
<dbReference type="CDD" id="cd00303">
    <property type="entry name" value="retropepsin_like"/>
    <property type="match status" value="1"/>
</dbReference>
<evidence type="ECO:0000313" key="20">
    <source>
        <dbReference type="Proteomes" id="UP001151760"/>
    </source>
</evidence>
<dbReference type="Gene3D" id="3.10.10.10">
    <property type="entry name" value="HIV Type 1 Reverse Transcriptase, subunit A, domain 1"/>
    <property type="match status" value="1"/>
</dbReference>
<feature type="region of interest" description="Disordered" evidence="17">
    <location>
        <begin position="56"/>
        <end position="79"/>
    </location>
</feature>
<proteinExistence type="predicted"/>
<reference evidence="19" key="1">
    <citation type="journal article" date="2022" name="Int. J. Mol. Sci.">
        <title>Draft Genome of Tanacetum Coccineum: Genomic Comparison of Closely Related Tanacetum-Family Plants.</title>
        <authorList>
            <person name="Yamashiro T."/>
            <person name="Shiraishi A."/>
            <person name="Nakayama K."/>
            <person name="Satake H."/>
        </authorList>
    </citation>
    <scope>NUCLEOTIDE SEQUENCE</scope>
</reference>
<keyword evidence="10" id="KW-0460">Magnesium</keyword>
<keyword evidence="15" id="KW-0233">DNA recombination</keyword>
<evidence type="ECO:0000256" key="16">
    <source>
        <dbReference type="PROSITE-ProRule" id="PRU00047"/>
    </source>
</evidence>
<dbReference type="CDD" id="cd01647">
    <property type="entry name" value="RT_LTR"/>
    <property type="match status" value="1"/>
</dbReference>
<dbReference type="Pfam" id="PF24626">
    <property type="entry name" value="SH3_Tf2-1"/>
    <property type="match status" value="1"/>
</dbReference>
<dbReference type="Proteomes" id="UP001151760">
    <property type="component" value="Unassembled WGS sequence"/>
</dbReference>
<dbReference type="InterPro" id="IPR043128">
    <property type="entry name" value="Rev_trsase/Diguanyl_cyclase"/>
</dbReference>
<dbReference type="InterPro" id="IPR036397">
    <property type="entry name" value="RNaseH_sf"/>
</dbReference>
<evidence type="ECO:0000256" key="7">
    <source>
        <dbReference type="ARBA" id="ARBA00022750"/>
    </source>
</evidence>
<evidence type="ECO:0000256" key="17">
    <source>
        <dbReference type="SAM" id="MobiDB-lite"/>
    </source>
</evidence>
<evidence type="ECO:0000256" key="3">
    <source>
        <dbReference type="ARBA" id="ARBA00022679"/>
    </source>
</evidence>
<evidence type="ECO:0000313" key="19">
    <source>
        <dbReference type="EMBL" id="GJS90852.1"/>
    </source>
</evidence>
<dbReference type="InterPro" id="IPR056924">
    <property type="entry name" value="SH3_Tf2-1"/>
</dbReference>
<dbReference type="Pfam" id="PF17917">
    <property type="entry name" value="RT_RNaseH"/>
    <property type="match status" value="1"/>
</dbReference>
<keyword evidence="2" id="KW-0645">Protease</keyword>
<keyword evidence="4" id="KW-0548">Nucleotidyltransferase</keyword>
<keyword evidence="9" id="KW-0378">Hydrolase</keyword>
<dbReference type="PANTHER" id="PTHR37984:SF5">
    <property type="entry name" value="PROTEIN NYNRIN-LIKE"/>
    <property type="match status" value="1"/>
</dbReference>
<keyword evidence="5" id="KW-0540">Nuclease</keyword>
<keyword evidence="13" id="KW-0239">DNA-directed DNA polymerase</keyword>
<evidence type="ECO:0000256" key="12">
    <source>
        <dbReference type="ARBA" id="ARBA00022918"/>
    </source>
</evidence>
<dbReference type="Gene3D" id="2.40.70.10">
    <property type="entry name" value="Acid Proteases"/>
    <property type="match status" value="1"/>
</dbReference>
<evidence type="ECO:0000256" key="4">
    <source>
        <dbReference type="ARBA" id="ARBA00022695"/>
    </source>
</evidence>
<dbReference type="SUPFAM" id="SSF50630">
    <property type="entry name" value="Acid proteases"/>
    <property type="match status" value="1"/>
</dbReference>
<evidence type="ECO:0000256" key="5">
    <source>
        <dbReference type="ARBA" id="ARBA00022722"/>
    </source>
</evidence>
<dbReference type="EMBL" id="BQNB010011460">
    <property type="protein sequence ID" value="GJS90852.1"/>
    <property type="molecule type" value="Genomic_DNA"/>
</dbReference>
<evidence type="ECO:0000256" key="15">
    <source>
        <dbReference type="ARBA" id="ARBA00023172"/>
    </source>
</evidence>
<keyword evidence="12 19" id="KW-0695">RNA-directed DNA polymerase</keyword>
<keyword evidence="7" id="KW-0064">Aspartyl protease</keyword>
<dbReference type="SUPFAM" id="SSF53098">
    <property type="entry name" value="Ribonuclease H-like"/>
    <property type="match status" value="1"/>
</dbReference>
<feature type="domain" description="CCHC-type" evidence="18">
    <location>
        <begin position="260"/>
        <end position="275"/>
    </location>
</feature>
<evidence type="ECO:0000256" key="10">
    <source>
        <dbReference type="ARBA" id="ARBA00022842"/>
    </source>
</evidence>
<evidence type="ECO:0000256" key="6">
    <source>
        <dbReference type="ARBA" id="ARBA00022723"/>
    </source>
</evidence>
<dbReference type="Gene3D" id="3.30.420.10">
    <property type="entry name" value="Ribonuclease H-like superfamily/Ribonuclease H"/>
    <property type="match status" value="1"/>
</dbReference>
<dbReference type="GO" id="GO:0003964">
    <property type="term" value="F:RNA-directed DNA polymerase activity"/>
    <property type="evidence" value="ECO:0007669"/>
    <property type="project" value="UniProtKB-KW"/>
</dbReference>
<protein>
    <recommendedName>
        <fullName evidence="1">RNA-directed DNA polymerase</fullName>
        <ecNumber evidence="1">2.7.7.49</ecNumber>
    </recommendedName>
</protein>
<evidence type="ECO:0000259" key="18">
    <source>
        <dbReference type="PROSITE" id="PS50158"/>
    </source>
</evidence>
<dbReference type="PANTHER" id="PTHR37984">
    <property type="entry name" value="PROTEIN CBG26694"/>
    <property type="match status" value="1"/>
</dbReference>
<dbReference type="InterPro" id="IPR041373">
    <property type="entry name" value="RT_RNaseH"/>
</dbReference>
<name>A0ABQ4ZPK4_9ASTR</name>
<accession>A0ABQ4ZPK4</accession>
<keyword evidence="16" id="KW-0863">Zinc-finger</keyword>
<dbReference type="InterPro" id="IPR021109">
    <property type="entry name" value="Peptidase_aspartic_dom_sf"/>
</dbReference>
<reference evidence="19" key="2">
    <citation type="submission" date="2022-01" db="EMBL/GenBank/DDBJ databases">
        <authorList>
            <person name="Yamashiro T."/>
            <person name="Shiraishi A."/>
            <person name="Satake H."/>
            <person name="Nakayama K."/>
        </authorList>
    </citation>
    <scope>NUCLEOTIDE SEQUENCE</scope>
</reference>
<dbReference type="InterPro" id="IPR041588">
    <property type="entry name" value="Integrase_H2C2"/>
</dbReference>
<comment type="caution">
    <text evidence="19">The sequence shown here is derived from an EMBL/GenBank/DDBJ whole genome shotgun (WGS) entry which is preliminary data.</text>
</comment>